<dbReference type="OrthoDB" id="5500352at2"/>
<organism evidence="1 2">
    <name type="scientific">Sorangium cellulosum</name>
    <name type="common">Polyangium cellulosum</name>
    <dbReference type="NCBI Taxonomy" id="56"/>
    <lineage>
        <taxon>Bacteria</taxon>
        <taxon>Pseudomonadati</taxon>
        <taxon>Myxococcota</taxon>
        <taxon>Polyangia</taxon>
        <taxon>Polyangiales</taxon>
        <taxon>Polyangiaceae</taxon>
        <taxon>Sorangium</taxon>
    </lineage>
</organism>
<dbReference type="AlphaFoldDB" id="A0A4P2Q339"/>
<accession>A0A4P2Q339</accession>
<dbReference type="EMBL" id="CP012670">
    <property type="protein sequence ID" value="AUX23293.1"/>
    <property type="molecule type" value="Genomic_DNA"/>
</dbReference>
<evidence type="ECO:0000313" key="2">
    <source>
        <dbReference type="Proteomes" id="UP000295781"/>
    </source>
</evidence>
<gene>
    <name evidence="1" type="ORF">SOCEGT47_038160</name>
</gene>
<reference evidence="1 2" key="1">
    <citation type="submission" date="2015-09" db="EMBL/GenBank/DDBJ databases">
        <title>Sorangium comparison.</title>
        <authorList>
            <person name="Zaburannyi N."/>
            <person name="Bunk B."/>
            <person name="Overmann J."/>
            <person name="Mueller R."/>
        </authorList>
    </citation>
    <scope>NUCLEOTIDE SEQUENCE [LARGE SCALE GENOMIC DNA]</scope>
    <source>
        <strain evidence="1 2">So ceGT47</strain>
    </source>
</reference>
<evidence type="ECO:0000313" key="1">
    <source>
        <dbReference type="EMBL" id="AUX23293.1"/>
    </source>
</evidence>
<protein>
    <submittedName>
        <fullName evidence="1">Uncharacterized protein</fullName>
    </submittedName>
</protein>
<name>A0A4P2Q339_SORCE</name>
<dbReference type="Proteomes" id="UP000295781">
    <property type="component" value="Chromosome"/>
</dbReference>
<sequence>MYDYSCDWKSGFVMDPLKKQRVGYLVDLNGFGLSGALAKDIEVYTPFNETKTYAGIEDLAPATSGDETSGANKVKVVGVLESFSWGGGVGDPICISAYISSENANQVQIKQQTTLKTTVVKDLGWWIVNYDEEVKSWFEEAHPASGTPKVAGQLNAPGKTDIRLSVASEPVKVAPNIDVNVYNIYFEIVPAANQAYDLKFATSKSKKFVKGWGMKVGTLAKVE</sequence>
<proteinExistence type="predicted"/>
<dbReference type="RefSeq" id="WP_129348353.1">
    <property type="nucleotide sequence ID" value="NZ_CP012670.1"/>
</dbReference>